<evidence type="ECO:0000313" key="3">
    <source>
        <dbReference type="Proteomes" id="UP000521748"/>
    </source>
</evidence>
<evidence type="ECO:0000256" key="1">
    <source>
        <dbReference type="SAM" id="MobiDB-lite"/>
    </source>
</evidence>
<organism evidence="2 3">
    <name type="scientific">Psychromicrobium silvestre</name>
    <dbReference type="NCBI Taxonomy" id="1645614"/>
    <lineage>
        <taxon>Bacteria</taxon>
        <taxon>Bacillati</taxon>
        <taxon>Actinomycetota</taxon>
        <taxon>Actinomycetes</taxon>
        <taxon>Micrococcales</taxon>
        <taxon>Micrococcaceae</taxon>
        <taxon>Psychromicrobium</taxon>
    </lineage>
</organism>
<evidence type="ECO:0000313" key="2">
    <source>
        <dbReference type="EMBL" id="NYE93987.1"/>
    </source>
</evidence>
<sequence length="121" mass="12539">MATSTSSVPAAAQFFSSQSKALDEKQPTAQAAFTKEGTGPGTIDVPALPVGKTRIGLVINCTEGVDWKVAIPQKTAANAGAPCSEGITPIADFAIDSPKGVTKLELSLSSSTTYWLTVYYV</sequence>
<proteinExistence type="predicted"/>
<protein>
    <submittedName>
        <fullName evidence="2">Uncharacterized protein</fullName>
    </submittedName>
</protein>
<dbReference type="AlphaFoldDB" id="A0A7Y9LQZ8"/>
<name>A0A7Y9LQZ8_9MICC</name>
<dbReference type="Proteomes" id="UP000521748">
    <property type="component" value="Unassembled WGS sequence"/>
</dbReference>
<keyword evidence="3" id="KW-1185">Reference proteome</keyword>
<reference evidence="2 3" key="1">
    <citation type="submission" date="2020-07" db="EMBL/GenBank/DDBJ databases">
        <title>Sequencing the genomes of 1000 actinobacteria strains.</title>
        <authorList>
            <person name="Klenk H.-P."/>
        </authorList>
    </citation>
    <scope>NUCLEOTIDE SEQUENCE [LARGE SCALE GENOMIC DNA]</scope>
    <source>
        <strain evidence="2 3">DSM 102047</strain>
    </source>
</reference>
<feature type="region of interest" description="Disordered" evidence="1">
    <location>
        <begin position="18"/>
        <end position="40"/>
    </location>
</feature>
<comment type="caution">
    <text evidence="2">The sequence shown here is derived from an EMBL/GenBank/DDBJ whole genome shotgun (WGS) entry which is preliminary data.</text>
</comment>
<dbReference type="RefSeq" id="WP_179387811.1">
    <property type="nucleotide sequence ID" value="NZ_JACBYQ010000001.1"/>
</dbReference>
<accession>A0A7Y9LQZ8</accession>
<gene>
    <name evidence="2" type="ORF">FHU41_000208</name>
</gene>
<dbReference type="EMBL" id="JACBYQ010000001">
    <property type="protein sequence ID" value="NYE93987.1"/>
    <property type="molecule type" value="Genomic_DNA"/>
</dbReference>